<feature type="chain" id="PRO_5039018562" description="Periplasmic component of the Tol biopolymer transport system" evidence="2">
    <location>
        <begin position="29"/>
        <end position="380"/>
    </location>
</feature>
<sequence>MAGLVRRFLHIGAAIVVLFCASCTGAHRGDANHPTPANPLGTSGCGPPITYQVFENDAFGVDWSKPNDVIAFNAKGADGLFHIYTVKPDGTNRQQIGVGSPTFPQRTTGSPVWSPSGRFMAFVAEKPSHPGDSVPATPGWGSYSDLWVAAADGRRAWQLTNVETDKDHGTIIPEFSPDGRLLEWTERTAAGRVFNPDRFAGFWVIKIGNFDVAPDGTPSLSDTRTVSPPGDAFNETGGFSPNSTSLVYTSDYETHNFWKSQIYRLDLGSGASTRLTKSDTYNEHPRYTPDGQVIWMSNDGNPGHGTDWWTMNSDGSSPQRLSDFSGNPDARGFGNRHVYATVVQTADWSPDHHYFYGDVETNLLNSDSVILRVSLTCGGS</sequence>
<organism evidence="3 4">
    <name type="scientific">Mycobacterium numidiamassiliense</name>
    <dbReference type="NCBI Taxonomy" id="1841861"/>
    <lineage>
        <taxon>Bacteria</taxon>
        <taxon>Bacillati</taxon>
        <taxon>Actinomycetota</taxon>
        <taxon>Actinomycetes</taxon>
        <taxon>Mycobacteriales</taxon>
        <taxon>Mycobacteriaceae</taxon>
        <taxon>Mycobacterium</taxon>
    </lineage>
</organism>
<dbReference type="OrthoDB" id="262125at2"/>
<accession>A0A2U3P6G0</accession>
<dbReference type="Pfam" id="PF07676">
    <property type="entry name" value="PD40"/>
    <property type="match status" value="2"/>
</dbReference>
<comment type="similarity">
    <text evidence="1">Belongs to the TolB family.</text>
</comment>
<protein>
    <recommendedName>
        <fullName evidence="5">Periplasmic component of the Tol biopolymer transport system</fullName>
    </recommendedName>
</protein>
<dbReference type="EMBL" id="FUEZ01000003">
    <property type="protein sequence ID" value="SPM39354.1"/>
    <property type="molecule type" value="Genomic_DNA"/>
</dbReference>
<reference evidence="3 4" key="1">
    <citation type="submission" date="2017-01" db="EMBL/GenBank/DDBJ databases">
        <authorList>
            <consortium name="Urmite Genomes"/>
        </authorList>
    </citation>
    <scope>NUCLEOTIDE SEQUENCE [LARGE SCALE GENOMIC DNA]</scope>
    <source>
        <strain evidence="3 4">AB215</strain>
    </source>
</reference>
<dbReference type="SUPFAM" id="SSF69304">
    <property type="entry name" value="Tricorn protease N-terminal domain"/>
    <property type="match status" value="1"/>
</dbReference>
<feature type="signal peptide" evidence="2">
    <location>
        <begin position="1"/>
        <end position="28"/>
    </location>
</feature>
<gene>
    <name evidence="3" type="ORF">MNAB215_1536</name>
</gene>
<keyword evidence="4" id="KW-1185">Reference proteome</keyword>
<evidence type="ECO:0008006" key="5">
    <source>
        <dbReference type="Google" id="ProtNLM"/>
    </source>
</evidence>
<proteinExistence type="inferred from homology"/>
<evidence type="ECO:0000256" key="2">
    <source>
        <dbReference type="SAM" id="SignalP"/>
    </source>
</evidence>
<dbReference type="Proteomes" id="UP000240424">
    <property type="component" value="Unassembled WGS sequence"/>
</dbReference>
<dbReference type="STRING" id="1841861.GCA_900157365_05739"/>
<dbReference type="InterPro" id="IPR011659">
    <property type="entry name" value="WD40"/>
</dbReference>
<dbReference type="SUPFAM" id="SSF82171">
    <property type="entry name" value="DPP6 N-terminal domain-like"/>
    <property type="match status" value="1"/>
</dbReference>
<dbReference type="Gene3D" id="2.120.10.30">
    <property type="entry name" value="TolB, C-terminal domain"/>
    <property type="match status" value="2"/>
</dbReference>
<dbReference type="AlphaFoldDB" id="A0A2U3P6G0"/>
<keyword evidence="2" id="KW-0732">Signal</keyword>
<name>A0A2U3P6G0_9MYCO</name>
<evidence type="ECO:0000313" key="3">
    <source>
        <dbReference type="EMBL" id="SPM39354.1"/>
    </source>
</evidence>
<dbReference type="InterPro" id="IPR011042">
    <property type="entry name" value="6-blade_b-propeller_TolB-like"/>
</dbReference>
<dbReference type="PANTHER" id="PTHR36842:SF1">
    <property type="entry name" value="PROTEIN TOLB"/>
    <property type="match status" value="1"/>
</dbReference>
<evidence type="ECO:0000313" key="4">
    <source>
        <dbReference type="Proteomes" id="UP000240424"/>
    </source>
</evidence>
<dbReference type="PANTHER" id="PTHR36842">
    <property type="entry name" value="PROTEIN TOLB HOMOLOG"/>
    <property type="match status" value="1"/>
</dbReference>
<dbReference type="RefSeq" id="WP_077078165.1">
    <property type="nucleotide sequence ID" value="NZ_FUEZ01000003.1"/>
</dbReference>
<evidence type="ECO:0000256" key="1">
    <source>
        <dbReference type="ARBA" id="ARBA00009820"/>
    </source>
</evidence>